<dbReference type="SUPFAM" id="SSF49785">
    <property type="entry name" value="Galactose-binding domain-like"/>
    <property type="match status" value="1"/>
</dbReference>
<dbReference type="SUPFAM" id="SSF141086">
    <property type="entry name" value="Agglutinin HPA-like"/>
    <property type="match status" value="2"/>
</dbReference>
<dbReference type="Gene3D" id="2.60.120.260">
    <property type="entry name" value="Galactose-binding domain-like"/>
    <property type="match status" value="1"/>
</dbReference>
<dbReference type="AlphaFoldDB" id="A0A2K3D3Q2"/>
<gene>
    <name evidence="2" type="ORF">CHLRE_12g515350v5</name>
</gene>
<dbReference type="GO" id="GO:0007155">
    <property type="term" value="P:cell adhesion"/>
    <property type="evidence" value="ECO:0007669"/>
    <property type="project" value="InterPro"/>
</dbReference>
<organism evidence="2 3">
    <name type="scientific">Chlamydomonas reinhardtii</name>
    <name type="common">Chlamydomonas smithii</name>
    <dbReference type="NCBI Taxonomy" id="3055"/>
    <lineage>
        <taxon>Eukaryota</taxon>
        <taxon>Viridiplantae</taxon>
        <taxon>Chlorophyta</taxon>
        <taxon>core chlorophytes</taxon>
        <taxon>Chlorophyceae</taxon>
        <taxon>CS clade</taxon>
        <taxon>Chlamydomonadales</taxon>
        <taxon>Chlamydomonadaceae</taxon>
        <taxon>Chlamydomonas</taxon>
    </lineage>
</organism>
<dbReference type="PANTHER" id="PTHR45713">
    <property type="entry name" value="FTP DOMAIN-CONTAINING PROTEIN"/>
    <property type="match status" value="1"/>
</dbReference>
<dbReference type="KEGG" id="cre:CHLRE_12g515350v5"/>
<reference evidence="2 3" key="1">
    <citation type="journal article" date="2007" name="Science">
        <title>The Chlamydomonas genome reveals the evolution of key animal and plant functions.</title>
        <authorList>
            <person name="Merchant S.S."/>
            <person name="Prochnik S.E."/>
            <person name="Vallon O."/>
            <person name="Harris E.H."/>
            <person name="Karpowicz S.J."/>
            <person name="Witman G.B."/>
            <person name="Terry A."/>
            <person name="Salamov A."/>
            <person name="Fritz-Laylin L.K."/>
            <person name="Marechal-Drouard L."/>
            <person name="Marshall W.F."/>
            <person name="Qu L.H."/>
            <person name="Nelson D.R."/>
            <person name="Sanderfoot A.A."/>
            <person name="Spalding M.H."/>
            <person name="Kapitonov V.V."/>
            <person name="Ren Q."/>
            <person name="Ferris P."/>
            <person name="Lindquist E."/>
            <person name="Shapiro H."/>
            <person name="Lucas S.M."/>
            <person name="Grimwood J."/>
            <person name="Schmutz J."/>
            <person name="Cardol P."/>
            <person name="Cerutti H."/>
            <person name="Chanfreau G."/>
            <person name="Chen C.L."/>
            <person name="Cognat V."/>
            <person name="Croft M.T."/>
            <person name="Dent R."/>
            <person name="Dutcher S."/>
            <person name="Fernandez E."/>
            <person name="Fukuzawa H."/>
            <person name="Gonzalez-Ballester D."/>
            <person name="Gonzalez-Halphen D."/>
            <person name="Hallmann A."/>
            <person name="Hanikenne M."/>
            <person name="Hippler M."/>
            <person name="Inwood W."/>
            <person name="Jabbari K."/>
            <person name="Kalanon M."/>
            <person name="Kuras R."/>
            <person name="Lefebvre P.A."/>
            <person name="Lemaire S.D."/>
            <person name="Lobanov A.V."/>
            <person name="Lohr M."/>
            <person name="Manuell A."/>
            <person name="Meier I."/>
            <person name="Mets L."/>
            <person name="Mittag M."/>
            <person name="Mittelmeier T."/>
            <person name="Moroney J.V."/>
            <person name="Moseley J."/>
            <person name="Napoli C."/>
            <person name="Nedelcu A.M."/>
            <person name="Niyogi K."/>
            <person name="Novoselov S.V."/>
            <person name="Paulsen I.T."/>
            <person name="Pazour G."/>
            <person name="Purton S."/>
            <person name="Ral J.P."/>
            <person name="Riano-Pachon D.M."/>
            <person name="Riekhof W."/>
            <person name="Rymarquis L."/>
            <person name="Schroda M."/>
            <person name="Stern D."/>
            <person name="Umen J."/>
            <person name="Willows R."/>
            <person name="Wilson N."/>
            <person name="Zimmer S.L."/>
            <person name="Allmer J."/>
            <person name="Balk J."/>
            <person name="Bisova K."/>
            <person name="Chen C.J."/>
            <person name="Elias M."/>
            <person name="Gendler K."/>
            <person name="Hauser C."/>
            <person name="Lamb M.R."/>
            <person name="Ledford H."/>
            <person name="Long J.C."/>
            <person name="Minagawa J."/>
            <person name="Page M.D."/>
            <person name="Pan J."/>
            <person name="Pootakham W."/>
            <person name="Roje S."/>
            <person name="Rose A."/>
            <person name="Stahlberg E."/>
            <person name="Terauchi A.M."/>
            <person name="Yang P."/>
            <person name="Ball S."/>
            <person name="Bowler C."/>
            <person name="Dieckmann C.L."/>
            <person name="Gladyshev V.N."/>
            <person name="Green P."/>
            <person name="Jorgensen R."/>
            <person name="Mayfield S."/>
            <person name="Mueller-Roeber B."/>
            <person name="Rajamani S."/>
            <person name="Sayre R.T."/>
            <person name="Brokstein P."/>
            <person name="Dubchak I."/>
            <person name="Goodstein D."/>
            <person name="Hornick L."/>
            <person name="Huang Y.W."/>
            <person name="Jhaveri J."/>
            <person name="Luo Y."/>
            <person name="Martinez D."/>
            <person name="Ngau W.C."/>
            <person name="Otillar B."/>
            <person name="Poliakov A."/>
            <person name="Porter A."/>
            <person name="Szajkowski L."/>
            <person name="Werner G."/>
            <person name="Zhou K."/>
            <person name="Grigoriev I.V."/>
            <person name="Rokhsar D.S."/>
            <person name="Grossman A.R."/>
        </authorList>
    </citation>
    <scope>NUCLEOTIDE SEQUENCE [LARGE SCALE GENOMIC DNA]</scope>
    <source>
        <strain evidence="3">CC-503</strain>
    </source>
</reference>
<dbReference type="EMBL" id="CM008973">
    <property type="protein sequence ID" value="PNW75160.1"/>
    <property type="molecule type" value="Genomic_DNA"/>
</dbReference>
<dbReference type="InterPro" id="IPR051941">
    <property type="entry name" value="BG_Antigen-Binding_Lectin"/>
</dbReference>
<feature type="domain" description="H-type lectin" evidence="1">
    <location>
        <begin position="681"/>
        <end position="745"/>
    </location>
</feature>
<dbReference type="RefSeq" id="XP_001702989.2">
    <property type="nucleotide sequence ID" value="XM_001702937.3"/>
</dbReference>
<dbReference type="InterPro" id="IPR019019">
    <property type="entry name" value="H-type_lectin_domain"/>
</dbReference>
<dbReference type="GeneID" id="5728781"/>
<dbReference type="PaxDb" id="3055-EDO96727"/>
<dbReference type="Gene3D" id="2.60.40.2080">
    <property type="match status" value="2"/>
</dbReference>
<evidence type="ECO:0000313" key="3">
    <source>
        <dbReference type="Proteomes" id="UP000006906"/>
    </source>
</evidence>
<dbReference type="Proteomes" id="UP000006906">
    <property type="component" value="Chromosome 12"/>
</dbReference>
<dbReference type="GO" id="GO:0030246">
    <property type="term" value="F:carbohydrate binding"/>
    <property type="evidence" value="ECO:0007669"/>
    <property type="project" value="InterPro"/>
</dbReference>
<sequence>MPDTTNLNQTCLGTYVRLEPCQTTSGGACKAFTGYAFQQGKDVTNNLLGTAVTGSLETAAAVCSSNCACQSFTSTQLIKSDAVVVTGGGTGTCDGTFVRTINCTAATLTCPTSTYFSKGYNFYAQQDGTGADLYSGQPLLRGGIADFMDHCDLTCACTAVSTWGAIKATNTRGASGNFSTQCQGVYTRTGSMVASVAGSKPVSASSEDTGGGYQKSYLVDNNIGNVFSTASGGTTTPWVAIDLQADYTVTNVQLYNDGTYGNRLGWAEVRVGMTRIDDSGDGALVSQNALCYKFTGRGTNGAVYSYFCTGGAPDNTAPRISLFGRYVTIQNFNTDPGNDADYYRLMLKEVMVDIACVMPQLGSPSASYNNYDVYVDWSVDGAALTAPTYPVFSWKACADYCRTTTGCLGFKYRATSRQCDLFSTRGKLERVWDPADTATFGATGYGDVAGVKDHSGCGTLSQSAGGSADLTLPFPQTISFGKTFSTPPLVLASFAGQNADSASHEVVITEVNTTSFNVEVLSSGLSTVRISWVALDGLPSQGLAFRRNGFMCTERECYNADLLASQGYIERKWTHSMKVLTGHFPKIFLSTRKISGSTGTSTVNTVFATNAYALLWMTPVGAMPTSYSGFTMDVLLANHPLVDAGTDSSYNCAAGSRTNYAACPLAMAGAGNNVCASRTITTSISFARTFTQAPLVSVSLTAVEWATSFDFFVSAGSITATGFTLTMTANCMSQVYSASVSWIAVDASTTAVPPVCPATPTSGQLKYASPAIGGAGSSLCARTSAGKLK</sequence>
<keyword evidence="3" id="KW-1185">Reference proteome</keyword>
<dbReference type="InterPro" id="IPR037221">
    <property type="entry name" value="H-type_lectin_dom_sf"/>
</dbReference>
<feature type="domain" description="H-type lectin" evidence="1">
    <location>
        <begin position="476"/>
        <end position="534"/>
    </location>
</feature>
<name>A0A2K3D3Q2_CHLRE</name>
<evidence type="ECO:0000259" key="1">
    <source>
        <dbReference type="Pfam" id="PF09458"/>
    </source>
</evidence>
<dbReference type="InterPro" id="IPR008979">
    <property type="entry name" value="Galactose-bd-like_sf"/>
</dbReference>
<accession>A0A2K3D3Q2</accession>
<dbReference type="OrthoDB" id="536369at2759"/>
<dbReference type="Pfam" id="PF22633">
    <property type="entry name" value="F5_F8_type_C_2"/>
    <property type="match status" value="1"/>
</dbReference>
<dbReference type="Gramene" id="PNW75160">
    <property type="protein sequence ID" value="PNW75160"/>
    <property type="gene ID" value="CHLRE_12g515350v5"/>
</dbReference>
<dbReference type="PANTHER" id="PTHR45713:SF6">
    <property type="entry name" value="F5_8 TYPE C DOMAIN-CONTAINING PROTEIN"/>
    <property type="match status" value="1"/>
</dbReference>
<dbReference type="ExpressionAtlas" id="A0A2K3D3Q2">
    <property type="expression patterns" value="baseline"/>
</dbReference>
<dbReference type="Pfam" id="PF09458">
    <property type="entry name" value="H_lectin"/>
    <property type="match status" value="2"/>
</dbReference>
<protein>
    <recommendedName>
        <fullName evidence="1">H-type lectin domain-containing protein</fullName>
    </recommendedName>
</protein>
<dbReference type="Gene3D" id="3.50.4.10">
    <property type="entry name" value="Hepatocyte Growth Factor"/>
    <property type="match status" value="1"/>
</dbReference>
<proteinExistence type="predicted"/>
<evidence type="ECO:0000313" key="2">
    <source>
        <dbReference type="EMBL" id="PNW75160.1"/>
    </source>
</evidence>